<keyword evidence="1" id="KW-1133">Transmembrane helix</keyword>
<sequence length="293" mass="31295">MWLMALFTFREAWRKKVAFIAGALTLAFLILYGIGLHFISGGSMVHTANPTASAASYYAMMQAITLFVLGIYLASFLVAGLAILAAVGSIAGEIENGSLYTLAVRPLSRRDLLLGKFLGLAAMLVLYAAIFFLALAGLVYWQTGLVIPGMLPALGLFILIPLVLLAVTMLGTTRLSTLGNGVLAFALYAIAVVGGMMEQIGALMENTTATIYTGVVTSLILPADAIYRRLVATVVDLMPAGNGQDIPHFVNPQSMLGPFGSQSTPSDWMLLYTLVYIVILLAAAVYVFNRRDV</sequence>
<dbReference type="PANTHER" id="PTHR43471">
    <property type="entry name" value="ABC TRANSPORTER PERMEASE"/>
    <property type="match status" value="1"/>
</dbReference>
<proteinExistence type="predicted"/>
<dbReference type="OrthoDB" id="5146022at2"/>
<dbReference type="Pfam" id="PF12679">
    <property type="entry name" value="ABC2_membrane_2"/>
    <property type="match status" value="1"/>
</dbReference>
<name>A0A1J5NRC5_NEOTH</name>
<feature type="transmembrane region" description="Helical" evidence="1">
    <location>
        <begin position="113"/>
        <end position="141"/>
    </location>
</feature>
<gene>
    <name evidence="2" type="ORF">MOTE_20220</name>
</gene>
<keyword evidence="1" id="KW-0812">Transmembrane</keyword>
<protein>
    <submittedName>
        <fullName evidence="2">ABC-2 family transporter protein</fullName>
    </submittedName>
</protein>
<feature type="transmembrane region" description="Helical" evidence="1">
    <location>
        <begin position="268"/>
        <end position="288"/>
    </location>
</feature>
<feature type="transmembrane region" description="Helical" evidence="1">
    <location>
        <begin position="64"/>
        <end position="92"/>
    </location>
</feature>
<evidence type="ECO:0000313" key="3">
    <source>
        <dbReference type="Proteomes" id="UP000182811"/>
    </source>
</evidence>
<dbReference type="Proteomes" id="UP000182811">
    <property type="component" value="Unassembled WGS sequence"/>
</dbReference>
<evidence type="ECO:0000313" key="2">
    <source>
        <dbReference type="EMBL" id="OIQ58359.1"/>
    </source>
</evidence>
<dbReference type="GO" id="GO:0140359">
    <property type="term" value="F:ABC-type transporter activity"/>
    <property type="evidence" value="ECO:0007669"/>
    <property type="project" value="InterPro"/>
</dbReference>
<evidence type="ECO:0000256" key="1">
    <source>
        <dbReference type="SAM" id="Phobius"/>
    </source>
</evidence>
<dbReference type="AlphaFoldDB" id="A0A1J5NRC5"/>
<dbReference type="GO" id="GO:0005886">
    <property type="term" value="C:plasma membrane"/>
    <property type="evidence" value="ECO:0007669"/>
    <property type="project" value="UniProtKB-SubCell"/>
</dbReference>
<accession>A0A1J5NRC5</accession>
<organism evidence="2 3">
    <name type="scientific">Neomoorella thermoacetica</name>
    <name type="common">Clostridium thermoaceticum</name>
    <dbReference type="NCBI Taxonomy" id="1525"/>
    <lineage>
        <taxon>Bacteria</taxon>
        <taxon>Bacillati</taxon>
        <taxon>Bacillota</taxon>
        <taxon>Clostridia</taxon>
        <taxon>Neomoorellales</taxon>
        <taxon>Neomoorellaceae</taxon>
        <taxon>Neomoorella</taxon>
    </lineage>
</organism>
<feature type="transmembrane region" description="Helical" evidence="1">
    <location>
        <begin position="153"/>
        <end position="171"/>
    </location>
</feature>
<dbReference type="EMBL" id="MDDC01000016">
    <property type="protein sequence ID" value="OIQ58359.1"/>
    <property type="molecule type" value="Genomic_DNA"/>
</dbReference>
<comment type="caution">
    <text evidence="2">The sequence shown here is derived from an EMBL/GenBank/DDBJ whole genome shotgun (WGS) entry which is preliminary data.</text>
</comment>
<reference evidence="2 3" key="1">
    <citation type="submission" date="2016-08" db="EMBL/GenBank/DDBJ databases">
        <title>Genome-based comparison of Moorella thermoacetic strains.</title>
        <authorList>
            <person name="Poehlein A."/>
            <person name="Bengelsdorf F.R."/>
            <person name="Esser C."/>
            <person name="Duerre P."/>
            <person name="Daniel R."/>
        </authorList>
    </citation>
    <scope>NUCLEOTIDE SEQUENCE [LARGE SCALE GENOMIC DNA]</scope>
    <source>
        <strain evidence="2 3">DSM 21394</strain>
    </source>
</reference>
<feature type="transmembrane region" description="Helical" evidence="1">
    <location>
        <begin position="178"/>
        <end position="197"/>
    </location>
</feature>
<keyword evidence="1" id="KW-0472">Membrane</keyword>